<dbReference type="GO" id="GO:0003824">
    <property type="term" value="F:catalytic activity"/>
    <property type="evidence" value="ECO:0007669"/>
    <property type="project" value="InterPro"/>
</dbReference>
<feature type="domain" description="HhH-GPD" evidence="4">
    <location>
        <begin position="167"/>
        <end position="248"/>
    </location>
</feature>
<evidence type="ECO:0000256" key="3">
    <source>
        <dbReference type="SAM" id="MobiDB-lite"/>
    </source>
</evidence>
<keyword evidence="2" id="KW-0539">Nucleus</keyword>
<dbReference type="EMBL" id="CP093346">
    <property type="protein sequence ID" value="WOG95168.1"/>
    <property type="molecule type" value="Genomic_DNA"/>
</dbReference>
<reference evidence="5" key="1">
    <citation type="journal article" date="2016" name="Nat. Genet.">
        <title>A high-quality carrot genome assembly provides new insights into carotenoid accumulation and asterid genome evolution.</title>
        <authorList>
            <person name="Iorizzo M."/>
            <person name="Ellison S."/>
            <person name="Senalik D."/>
            <person name="Zeng P."/>
            <person name="Satapoomin P."/>
            <person name="Huang J."/>
            <person name="Bowman M."/>
            <person name="Iovene M."/>
            <person name="Sanseverino W."/>
            <person name="Cavagnaro P."/>
            <person name="Yildiz M."/>
            <person name="Macko-Podgorni A."/>
            <person name="Moranska E."/>
            <person name="Grzebelus E."/>
            <person name="Grzebelus D."/>
            <person name="Ashrafi H."/>
            <person name="Zheng Z."/>
            <person name="Cheng S."/>
            <person name="Spooner D."/>
            <person name="Van Deynze A."/>
            <person name="Simon P."/>
        </authorList>
    </citation>
    <scope>NUCLEOTIDE SEQUENCE</scope>
    <source>
        <tissue evidence="5">Leaf</tissue>
    </source>
</reference>
<feature type="region of interest" description="Disordered" evidence="3">
    <location>
        <begin position="66"/>
        <end position="90"/>
    </location>
</feature>
<dbReference type="GO" id="GO:0006284">
    <property type="term" value="P:base-excision repair"/>
    <property type="evidence" value="ECO:0007669"/>
    <property type="project" value="InterPro"/>
</dbReference>
<dbReference type="GO" id="GO:0005634">
    <property type="term" value="C:nucleus"/>
    <property type="evidence" value="ECO:0007669"/>
    <property type="project" value="UniProtKB-SubCell"/>
</dbReference>
<dbReference type="Proteomes" id="UP000077755">
    <property type="component" value="Chromosome 4"/>
</dbReference>
<sequence length="282" mass="31938">MAYLYPDKPNHQLGLAPRENFSSLDEFFAQFKYTGGRVEKFGQSSNTNVEEKPKTTPAQVCVVSRSLGNNNSEGTSNKQGKSQVVRMPPKTCGKRSWAEVSVVKEKEDVPKRGKSPRRKMPTLTASQKVDEAYQRVGPGNTWKPPRSPHNLIQEDHAHDPWRVLVICILCNKTNGKQVKKVISDFFKLCPSAKAATEVPVEEITKLTISLGLQNTRARKIQRLSSEYLEENWTHVTKLFGVGKYGADAYAIFCTGKWDRVTPEDYMLEKYWEFLHGNKVTSQ</sequence>
<dbReference type="PANTHER" id="PTHR15074">
    <property type="entry name" value="METHYL-CPG-BINDING PROTEIN"/>
    <property type="match status" value="1"/>
</dbReference>
<dbReference type="InterPro" id="IPR045138">
    <property type="entry name" value="MeCP2/MBD4"/>
</dbReference>
<dbReference type="SUPFAM" id="SSF48150">
    <property type="entry name" value="DNA-glycosylase"/>
    <property type="match status" value="1"/>
</dbReference>
<reference evidence="5" key="2">
    <citation type="submission" date="2022-03" db="EMBL/GenBank/DDBJ databases">
        <title>Draft title - Genomic analysis of global carrot germplasm unveils the trajectory of domestication and the origin of high carotenoid orange carrot.</title>
        <authorList>
            <person name="Iorizzo M."/>
            <person name="Ellison S."/>
            <person name="Senalik D."/>
            <person name="Macko-Podgorni A."/>
            <person name="Grzebelus D."/>
            <person name="Bostan H."/>
            <person name="Rolling W."/>
            <person name="Curaba J."/>
            <person name="Simon P."/>
        </authorList>
    </citation>
    <scope>NUCLEOTIDE SEQUENCE</scope>
    <source>
        <tissue evidence="5">Leaf</tissue>
    </source>
</reference>
<proteinExistence type="predicted"/>
<comment type="subcellular location">
    <subcellularLocation>
        <location evidence="1">Nucleus</location>
    </subcellularLocation>
</comment>
<dbReference type="InterPro" id="IPR003265">
    <property type="entry name" value="HhH-GPD_domain"/>
</dbReference>
<evidence type="ECO:0000259" key="4">
    <source>
        <dbReference type="Pfam" id="PF00730"/>
    </source>
</evidence>
<dbReference type="FunFam" id="1.10.340.30:FF:000007">
    <property type="entry name" value="Methyl-CpG-binding domain protein 4"/>
    <property type="match status" value="1"/>
</dbReference>
<dbReference type="Gene3D" id="1.10.340.30">
    <property type="entry name" value="Hypothetical protein, domain 2"/>
    <property type="match status" value="1"/>
</dbReference>
<evidence type="ECO:0000256" key="2">
    <source>
        <dbReference type="ARBA" id="ARBA00023242"/>
    </source>
</evidence>
<dbReference type="PANTHER" id="PTHR15074:SF0">
    <property type="entry name" value="METHYL-CPG-BINDING DOMAIN PROTEIN 4-LIKE PROTEIN"/>
    <property type="match status" value="1"/>
</dbReference>
<gene>
    <name evidence="5" type="ORF">DCAR_0414471</name>
</gene>
<feature type="compositionally biased region" description="Polar residues" evidence="3">
    <location>
        <begin position="66"/>
        <end position="82"/>
    </location>
</feature>
<evidence type="ECO:0000313" key="5">
    <source>
        <dbReference type="EMBL" id="WOG95168.1"/>
    </source>
</evidence>
<evidence type="ECO:0000313" key="6">
    <source>
        <dbReference type="Proteomes" id="UP000077755"/>
    </source>
</evidence>
<protein>
    <recommendedName>
        <fullName evidence="4">HhH-GPD domain-containing protein</fullName>
    </recommendedName>
</protein>
<keyword evidence="6" id="KW-1185">Reference proteome</keyword>
<dbReference type="GO" id="GO:0003677">
    <property type="term" value="F:DNA binding"/>
    <property type="evidence" value="ECO:0007669"/>
    <property type="project" value="InterPro"/>
</dbReference>
<evidence type="ECO:0000256" key="1">
    <source>
        <dbReference type="ARBA" id="ARBA00004123"/>
    </source>
</evidence>
<organism evidence="5 6">
    <name type="scientific">Daucus carota subsp. sativus</name>
    <name type="common">Carrot</name>
    <dbReference type="NCBI Taxonomy" id="79200"/>
    <lineage>
        <taxon>Eukaryota</taxon>
        <taxon>Viridiplantae</taxon>
        <taxon>Streptophyta</taxon>
        <taxon>Embryophyta</taxon>
        <taxon>Tracheophyta</taxon>
        <taxon>Spermatophyta</taxon>
        <taxon>Magnoliopsida</taxon>
        <taxon>eudicotyledons</taxon>
        <taxon>Gunneridae</taxon>
        <taxon>Pentapetalae</taxon>
        <taxon>asterids</taxon>
        <taxon>campanulids</taxon>
        <taxon>Apiales</taxon>
        <taxon>Apiaceae</taxon>
        <taxon>Apioideae</taxon>
        <taxon>Scandiceae</taxon>
        <taxon>Daucinae</taxon>
        <taxon>Daucus</taxon>
        <taxon>Daucus sect. Daucus</taxon>
    </lineage>
</organism>
<dbReference type="Pfam" id="PF00730">
    <property type="entry name" value="HhH-GPD"/>
    <property type="match status" value="1"/>
</dbReference>
<dbReference type="InterPro" id="IPR011257">
    <property type="entry name" value="DNA_glycosylase"/>
</dbReference>
<accession>A0AAF0WV17</accession>
<dbReference type="AlphaFoldDB" id="A0AAF0WV17"/>
<name>A0AAF0WV17_DAUCS</name>